<evidence type="ECO:0000259" key="2">
    <source>
        <dbReference type="SMART" id="SM00460"/>
    </source>
</evidence>
<gene>
    <name evidence="3" type="ORF">H1011_02360</name>
</gene>
<name>A0A832V0L9_9ARCH</name>
<keyword evidence="1" id="KW-1133">Transmembrane helix</keyword>
<evidence type="ECO:0000313" key="3">
    <source>
        <dbReference type="EMBL" id="HIJ99642.1"/>
    </source>
</evidence>
<comment type="caution">
    <text evidence="3">The sequence shown here is derived from an EMBL/GenBank/DDBJ whole genome shotgun (WGS) entry which is preliminary data.</text>
</comment>
<sequence>MRREKTLFSAKSIIPLVLVIVAGVFLFWNFYTPEVYRNDLVLSMTANISYSNTIPIIEAGDSPLPANMSVITYNIPSDFEAQVVLLSGISEPYSFHTDKFGNKYKKLIFQNPELGINYYELWAIVEVLPISFEIPPTSVGNVNEVLSEYKESSEMVQSDSSSIILLAEEITQEAETQFEEAVAINHWVYTNINYDSAYINVTNDALWTYENRVGVCTEYAHLTSALMRARGIPARIAYGAAPYDYPDGWLPHTWVEAYFNGTWYPFDPTWDLSGRLDATHIKIASLPDQSYVFINVTLSGKNIDLGSLSQSKLQVEIIDSKEESPKLDWEILRKLA</sequence>
<dbReference type="Pfam" id="PF01841">
    <property type="entry name" value="Transglut_core"/>
    <property type="match status" value="1"/>
</dbReference>
<keyword evidence="4" id="KW-1185">Reference proteome</keyword>
<keyword evidence="1" id="KW-0812">Transmembrane</keyword>
<accession>A0A832V0L9</accession>
<evidence type="ECO:0000313" key="4">
    <source>
        <dbReference type="Proteomes" id="UP000604391"/>
    </source>
</evidence>
<dbReference type="PANTHER" id="PTHR33490">
    <property type="entry name" value="BLR5614 PROTEIN-RELATED"/>
    <property type="match status" value="1"/>
</dbReference>
<feature type="transmembrane region" description="Helical" evidence="1">
    <location>
        <begin position="12"/>
        <end position="31"/>
    </location>
</feature>
<dbReference type="AlphaFoldDB" id="A0A832V0L9"/>
<reference evidence="3 4" key="1">
    <citation type="journal article" name="Nat. Commun.">
        <title>Undinarchaeota illuminate DPANN phylogeny and the impact of gene transfer on archaeal evolution.</title>
        <authorList>
            <person name="Dombrowski N."/>
            <person name="Williams T.A."/>
            <person name="Sun J."/>
            <person name="Woodcroft B.J."/>
            <person name="Lee J.H."/>
            <person name="Minh B.Q."/>
            <person name="Rinke C."/>
            <person name="Spang A."/>
        </authorList>
    </citation>
    <scope>NUCLEOTIDE SEQUENCE [LARGE SCALE GENOMIC DNA]</scope>
    <source>
        <strain evidence="3">MAG_bin17</strain>
    </source>
</reference>
<feature type="domain" description="Transglutaminase-like" evidence="2">
    <location>
        <begin position="208"/>
        <end position="270"/>
    </location>
</feature>
<dbReference type="Gene3D" id="3.10.620.30">
    <property type="match status" value="1"/>
</dbReference>
<dbReference type="EMBL" id="DVAD01000014">
    <property type="protein sequence ID" value="HIJ99642.1"/>
    <property type="molecule type" value="Genomic_DNA"/>
</dbReference>
<evidence type="ECO:0000256" key="1">
    <source>
        <dbReference type="SAM" id="Phobius"/>
    </source>
</evidence>
<dbReference type="InterPro" id="IPR002931">
    <property type="entry name" value="Transglutaminase-like"/>
</dbReference>
<dbReference type="SMART" id="SM00460">
    <property type="entry name" value="TGc"/>
    <property type="match status" value="1"/>
</dbReference>
<proteinExistence type="predicted"/>
<protein>
    <submittedName>
        <fullName evidence="3">Transglutaminase domain-containing protein</fullName>
    </submittedName>
</protein>
<dbReference type="SUPFAM" id="SSF54001">
    <property type="entry name" value="Cysteine proteinases"/>
    <property type="match status" value="1"/>
</dbReference>
<organism evidence="3 4">
    <name type="scientific">Candidatus Undinarchaeum marinum</name>
    <dbReference type="NCBI Taxonomy" id="2756141"/>
    <lineage>
        <taxon>Archaea</taxon>
        <taxon>Candidatus Undinarchaeota</taxon>
        <taxon>Candidatus Undinarchaeia</taxon>
        <taxon>Candidatus Undinarchaeales</taxon>
        <taxon>Candidatus Undinarchaeaceae</taxon>
        <taxon>Candidatus Undinarchaeum</taxon>
    </lineage>
</organism>
<keyword evidence="1" id="KW-0472">Membrane</keyword>
<dbReference type="InterPro" id="IPR038765">
    <property type="entry name" value="Papain-like_cys_pep_sf"/>
</dbReference>
<dbReference type="Proteomes" id="UP000604391">
    <property type="component" value="Unassembled WGS sequence"/>
</dbReference>